<sequence length="87" mass="10239">MKFKFYYIKHKVTGEFIAFTTSSNNQGDTFTSLFLSRWDSDQPYLSTKEHLQRMAKGELNDSWDNIVNNCIKKAIKENQLEIIEVEL</sequence>
<organism evidence="1">
    <name type="scientific">Escherichia phage fDHCT2</name>
    <dbReference type="NCBI Taxonomy" id="3075956"/>
    <lineage>
        <taxon>Viruses</taxon>
        <taxon>Duplodnaviria</taxon>
        <taxon>Heunggongvirae</taxon>
        <taxon>Uroviricota</taxon>
        <taxon>Caudoviricetes</taxon>
    </lineage>
</organism>
<accession>A0AB38Z2Z8</accession>
<reference evidence="1" key="1">
    <citation type="submission" date="2023-08" db="EMBL/GenBank/DDBJ databases">
        <authorList>
            <person name="Midha T."/>
            <person name="Baranwal S."/>
        </authorList>
    </citation>
    <scope>NUCLEOTIDE SEQUENCE</scope>
</reference>
<dbReference type="EMBL" id="OR427838">
    <property type="protein sequence ID" value="WNO23981.1"/>
    <property type="molecule type" value="Genomic_DNA"/>
</dbReference>
<protein>
    <recommendedName>
        <fullName evidence="2">Phage protein</fullName>
    </recommendedName>
</protein>
<name>A0AB38Z2Z8_9CAUD</name>
<gene>
    <name evidence="1" type="ORF">HGJLBNNL_00085</name>
</gene>
<proteinExistence type="predicted"/>
<evidence type="ECO:0008006" key="2">
    <source>
        <dbReference type="Google" id="ProtNLM"/>
    </source>
</evidence>
<evidence type="ECO:0000313" key="1">
    <source>
        <dbReference type="EMBL" id="WNO23981.1"/>
    </source>
</evidence>